<name>A0AAU7KFS7_9GAMM</name>
<dbReference type="CDD" id="cd09110">
    <property type="entry name" value="PLDc_CLS_1"/>
    <property type="match status" value="1"/>
</dbReference>
<dbReference type="PANTHER" id="PTHR21248:SF23">
    <property type="entry name" value="CARDIOLIPIN SYNTHASE B"/>
    <property type="match status" value="1"/>
</dbReference>
<dbReference type="SUPFAM" id="SSF56024">
    <property type="entry name" value="Phospholipase D/nuclease"/>
    <property type="match status" value="2"/>
</dbReference>
<dbReference type="GO" id="GO:0032049">
    <property type="term" value="P:cardiolipin biosynthetic process"/>
    <property type="evidence" value="ECO:0007669"/>
    <property type="project" value="UniProtKB-ARBA"/>
</dbReference>
<evidence type="ECO:0000259" key="1">
    <source>
        <dbReference type="PROSITE" id="PS50035"/>
    </source>
</evidence>
<feature type="domain" description="PLD phosphodiesterase" evidence="1">
    <location>
        <begin position="106"/>
        <end position="133"/>
    </location>
</feature>
<dbReference type="SMART" id="SM00155">
    <property type="entry name" value="PLDc"/>
    <property type="match status" value="2"/>
</dbReference>
<protein>
    <submittedName>
        <fullName evidence="2">Phospholipase D-like domain-containing protein</fullName>
    </submittedName>
</protein>
<dbReference type="Gene3D" id="3.30.870.10">
    <property type="entry name" value="Endonuclease Chain A"/>
    <property type="match status" value="2"/>
</dbReference>
<dbReference type="Pfam" id="PF13091">
    <property type="entry name" value="PLDc_2"/>
    <property type="match status" value="2"/>
</dbReference>
<evidence type="ECO:0000313" key="2">
    <source>
        <dbReference type="EMBL" id="XBO70259.1"/>
    </source>
</evidence>
<reference evidence="2" key="1">
    <citation type="submission" date="2022-06" db="EMBL/GenBank/DDBJ databases">
        <title>A novel DMS-producing enzyme.</title>
        <authorList>
            <person name="Zhang Y."/>
        </authorList>
    </citation>
    <scope>NUCLEOTIDE SEQUENCE</scope>
    <source>
        <strain evidence="2">RT37</strain>
    </source>
</reference>
<dbReference type="InterPro" id="IPR025202">
    <property type="entry name" value="PLD-like_dom"/>
</dbReference>
<dbReference type="CDD" id="cd09159">
    <property type="entry name" value="PLDc_ybhO_like_2"/>
    <property type="match status" value="1"/>
</dbReference>
<sequence>MTTAWRQHNRVDLLPEADRFLPALFEAVAEARQSVLIELYLMESGELADRVIEALVAASQRGVAVYLLLDGFGAMGLSGQDRERLVASGVWLRDFNPLGWHSLGRNVSRDHRKLVVVDQRLAFTGGFGAVDEFLAAWFEVAVRVEGPVVADWVALFAQVWNSPLTRGAPQAPALPSPSGERRHDPGVRARVIWGRGYRFQAIRHSLQERIARAERRLWLCTPYFVPTLGLRLRLQRAARKGRDVRLLLPGRDHDHPGIRYAGQRFYTRLLRAGVRIYEFQPSFIHAKFVVADDWVSLGSCNFDHWSLQWNLEANQEVEDAVLADEVAALFERNFAASREITRESWARRSWWARIRTWLYGTLDGWLTRLR</sequence>
<dbReference type="GO" id="GO:0008808">
    <property type="term" value="F:cardiolipin synthase activity"/>
    <property type="evidence" value="ECO:0007669"/>
    <property type="project" value="TreeGrafter"/>
</dbReference>
<dbReference type="EMBL" id="CP098827">
    <property type="protein sequence ID" value="XBO70259.1"/>
    <property type="molecule type" value="Genomic_DNA"/>
</dbReference>
<organism evidence="2">
    <name type="scientific">Halomonas sp. RT37</name>
    <dbReference type="NCBI Taxonomy" id="2950872"/>
    <lineage>
        <taxon>Bacteria</taxon>
        <taxon>Pseudomonadati</taxon>
        <taxon>Pseudomonadota</taxon>
        <taxon>Gammaproteobacteria</taxon>
        <taxon>Oceanospirillales</taxon>
        <taxon>Halomonadaceae</taxon>
        <taxon>Halomonas</taxon>
    </lineage>
</organism>
<accession>A0AAU7KFS7</accession>
<dbReference type="InterPro" id="IPR001736">
    <property type="entry name" value="PLipase_D/transphosphatidylase"/>
</dbReference>
<dbReference type="PANTHER" id="PTHR21248">
    <property type="entry name" value="CARDIOLIPIN SYNTHASE"/>
    <property type="match status" value="1"/>
</dbReference>
<gene>
    <name evidence="2" type="ORF">NFG58_16790</name>
</gene>
<dbReference type="PROSITE" id="PS50035">
    <property type="entry name" value="PLD"/>
    <property type="match status" value="1"/>
</dbReference>
<dbReference type="AlphaFoldDB" id="A0AAU7KFS7"/>
<dbReference type="RefSeq" id="WP_348827017.1">
    <property type="nucleotide sequence ID" value="NZ_CP098827.1"/>
</dbReference>
<dbReference type="GO" id="GO:0016020">
    <property type="term" value="C:membrane"/>
    <property type="evidence" value="ECO:0007669"/>
    <property type="project" value="TreeGrafter"/>
</dbReference>
<proteinExistence type="predicted"/>